<proteinExistence type="predicted"/>
<dbReference type="SUPFAM" id="SSF55874">
    <property type="entry name" value="ATPase domain of HSP90 chaperone/DNA topoisomerase II/histidine kinase"/>
    <property type="match status" value="1"/>
</dbReference>
<evidence type="ECO:0000259" key="1">
    <source>
        <dbReference type="SMART" id="SM00331"/>
    </source>
</evidence>
<evidence type="ECO:0000313" key="3">
    <source>
        <dbReference type="Proteomes" id="UP001183648"/>
    </source>
</evidence>
<keyword evidence="3" id="KW-1185">Reference proteome</keyword>
<dbReference type="RefSeq" id="WP_310303543.1">
    <property type="nucleotide sequence ID" value="NZ_BAAAPS010000003.1"/>
</dbReference>
<dbReference type="PANTHER" id="PTHR35801:SF1">
    <property type="entry name" value="PHOSPHOSERINE PHOSPHATASE RSBX"/>
    <property type="match status" value="1"/>
</dbReference>
<name>A0ABU2BY31_9ACTN</name>
<dbReference type="InterPro" id="IPR003594">
    <property type="entry name" value="HATPase_dom"/>
</dbReference>
<dbReference type="SMART" id="SM00331">
    <property type="entry name" value="PP2C_SIG"/>
    <property type="match status" value="1"/>
</dbReference>
<dbReference type="SUPFAM" id="SSF81606">
    <property type="entry name" value="PP2C-like"/>
    <property type="match status" value="1"/>
</dbReference>
<dbReference type="InterPro" id="IPR036890">
    <property type="entry name" value="HATPase_C_sf"/>
</dbReference>
<gene>
    <name evidence="2" type="ORF">J2S63_002847</name>
</gene>
<dbReference type="EMBL" id="JAVDYG010000001">
    <property type="protein sequence ID" value="MDR7363294.1"/>
    <property type="molecule type" value="Genomic_DNA"/>
</dbReference>
<comment type="caution">
    <text evidence="2">The sequence shown here is derived from an EMBL/GenBank/DDBJ whole genome shotgun (WGS) entry which is preliminary data.</text>
</comment>
<feature type="domain" description="PPM-type phosphatase" evidence="1">
    <location>
        <begin position="148"/>
        <end position="339"/>
    </location>
</feature>
<dbReference type="InterPro" id="IPR036457">
    <property type="entry name" value="PPM-type-like_dom_sf"/>
</dbReference>
<dbReference type="Proteomes" id="UP001183648">
    <property type="component" value="Unassembled WGS sequence"/>
</dbReference>
<organism evidence="2 3">
    <name type="scientific">Nocardioides marmoribigeumensis</name>
    <dbReference type="NCBI Taxonomy" id="433649"/>
    <lineage>
        <taxon>Bacteria</taxon>
        <taxon>Bacillati</taxon>
        <taxon>Actinomycetota</taxon>
        <taxon>Actinomycetes</taxon>
        <taxon>Propionibacteriales</taxon>
        <taxon>Nocardioidaceae</taxon>
        <taxon>Nocardioides</taxon>
    </lineage>
</organism>
<reference evidence="2 3" key="1">
    <citation type="submission" date="2023-07" db="EMBL/GenBank/DDBJ databases">
        <title>Sequencing the genomes of 1000 actinobacteria strains.</title>
        <authorList>
            <person name="Klenk H.-P."/>
        </authorList>
    </citation>
    <scope>NUCLEOTIDE SEQUENCE [LARGE SCALE GENOMIC DNA]</scope>
    <source>
        <strain evidence="2 3">DSM 19426</strain>
    </source>
</reference>
<protein>
    <submittedName>
        <fullName evidence="2">Anti-sigma regulatory factor (Ser/Thr protein kinase)</fullName>
    </submittedName>
</protein>
<dbReference type="PANTHER" id="PTHR35801">
    <property type="entry name" value="PHOSPHOSERINE PHOSPHATASE RSBX"/>
    <property type="match status" value="1"/>
</dbReference>
<sequence length="352" mass="35676">MAALSLPGEPQVPPTAAVWVAVDDAAAVPGARRRAASLASTLGFPADVLGEVEIIASELATNLVKHGRGGDLVLRTTAAGTVQLLAIDSGPGTRDLAGLVRDGVSTTGTLGVGLGAVGRLADHLDLWSEVGRGAVVVAEVGPPPVAPRAPVGHLLRPLRGEIECGDAIAWRQVGATWLVAVADGLGHGPLAAEASGRAAHVLRTSPSTSPVELVGLMHRALAATRGAAVAVSRVDPDRGTVTHAAVGNVSGRLVDASGGTRALATQPGIVGHKLPRVRENAYPLDTARLLVLHSDGLTDKWSGSALPDVDVHGPDVCAAALVRDAGTRRDDAGVLTLRLPSPAPVPRRVPSP</sequence>
<dbReference type="Gene3D" id="3.30.565.10">
    <property type="entry name" value="Histidine kinase-like ATPase, C-terminal domain"/>
    <property type="match status" value="1"/>
</dbReference>
<dbReference type="Pfam" id="PF07228">
    <property type="entry name" value="SpoIIE"/>
    <property type="match status" value="1"/>
</dbReference>
<accession>A0ABU2BY31</accession>
<evidence type="ECO:0000313" key="2">
    <source>
        <dbReference type="EMBL" id="MDR7363294.1"/>
    </source>
</evidence>
<dbReference type="InterPro" id="IPR039248">
    <property type="entry name" value="Ptase_RsbX"/>
</dbReference>
<dbReference type="Gene3D" id="3.60.40.10">
    <property type="entry name" value="PPM-type phosphatase domain"/>
    <property type="match status" value="1"/>
</dbReference>
<dbReference type="InterPro" id="IPR001932">
    <property type="entry name" value="PPM-type_phosphatase-like_dom"/>
</dbReference>
<dbReference type="Pfam" id="PF13581">
    <property type="entry name" value="HATPase_c_2"/>
    <property type="match status" value="1"/>
</dbReference>